<organism evidence="2">
    <name type="scientific">Rhizophora mucronata</name>
    <name type="common">Asiatic mangrove</name>
    <dbReference type="NCBI Taxonomy" id="61149"/>
    <lineage>
        <taxon>Eukaryota</taxon>
        <taxon>Viridiplantae</taxon>
        <taxon>Streptophyta</taxon>
        <taxon>Embryophyta</taxon>
        <taxon>Tracheophyta</taxon>
        <taxon>Spermatophyta</taxon>
        <taxon>Magnoliopsida</taxon>
        <taxon>eudicotyledons</taxon>
        <taxon>Gunneridae</taxon>
        <taxon>Pentapetalae</taxon>
        <taxon>rosids</taxon>
        <taxon>fabids</taxon>
        <taxon>Malpighiales</taxon>
        <taxon>Rhizophoraceae</taxon>
        <taxon>Rhizophora</taxon>
    </lineage>
</organism>
<feature type="compositionally biased region" description="Polar residues" evidence="1">
    <location>
        <begin position="1"/>
        <end position="13"/>
    </location>
</feature>
<dbReference type="EMBL" id="GGEC01092530">
    <property type="protein sequence ID" value="MBX73014.1"/>
    <property type="molecule type" value="Transcribed_RNA"/>
</dbReference>
<protein>
    <submittedName>
        <fullName evidence="2">Uncharacterized protein</fullName>
    </submittedName>
</protein>
<feature type="region of interest" description="Disordered" evidence="1">
    <location>
        <begin position="1"/>
        <end position="20"/>
    </location>
</feature>
<evidence type="ECO:0000256" key="1">
    <source>
        <dbReference type="SAM" id="MobiDB-lite"/>
    </source>
</evidence>
<accession>A0A2P2R1M7</accession>
<dbReference type="AlphaFoldDB" id="A0A2P2R1M7"/>
<reference evidence="2" key="1">
    <citation type="submission" date="2018-02" db="EMBL/GenBank/DDBJ databases">
        <title>Rhizophora mucronata_Transcriptome.</title>
        <authorList>
            <person name="Meera S.P."/>
            <person name="Sreeshan A."/>
            <person name="Augustine A."/>
        </authorList>
    </citation>
    <scope>NUCLEOTIDE SEQUENCE</scope>
    <source>
        <tissue evidence="2">Leaf</tissue>
    </source>
</reference>
<proteinExistence type="predicted"/>
<evidence type="ECO:0000313" key="2">
    <source>
        <dbReference type="EMBL" id="MBX73014.1"/>
    </source>
</evidence>
<name>A0A2P2R1M7_RHIMU</name>
<sequence length="20" mass="2361">MYNRHASVSSSDTYHLHQRA</sequence>